<dbReference type="AlphaFoldDB" id="A0A8H9GU80"/>
<organism evidence="2 3">
    <name type="scientific">Deinococcus arenae</name>
    <dbReference type="NCBI Taxonomy" id="1452751"/>
    <lineage>
        <taxon>Bacteria</taxon>
        <taxon>Thermotogati</taxon>
        <taxon>Deinococcota</taxon>
        <taxon>Deinococci</taxon>
        <taxon>Deinococcales</taxon>
        <taxon>Deinococcaceae</taxon>
        <taxon>Deinococcus</taxon>
    </lineage>
</organism>
<proteinExistence type="predicted"/>
<keyword evidence="1" id="KW-1133">Transmembrane helix</keyword>
<keyword evidence="1" id="KW-0472">Membrane</keyword>
<reference evidence="3" key="1">
    <citation type="journal article" date="2019" name="Int. J. Syst. Evol. Microbiol.">
        <title>The Global Catalogue of Microorganisms (GCM) 10K type strain sequencing project: providing services to taxonomists for standard genome sequencing and annotation.</title>
        <authorList>
            <consortium name="The Broad Institute Genomics Platform"/>
            <consortium name="The Broad Institute Genome Sequencing Center for Infectious Disease"/>
            <person name="Wu L."/>
            <person name="Ma J."/>
        </authorList>
    </citation>
    <scope>NUCLEOTIDE SEQUENCE [LARGE SCALE GENOMIC DNA]</scope>
    <source>
        <strain evidence="3">JCM 31047</strain>
    </source>
</reference>
<evidence type="ECO:0000313" key="3">
    <source>
        <dbReference type="Proteomes" id="UP000600547"/>
    </source>
</evidence>
<name>A0A8H9GU80_9DEIO</name>
<protein>
    <submittedName>
        <fullName evidence="2">Uncharacterized protein</fullName>
    </submittedName>
</protein>
<dbReference type="Proteomes" id="UP000600547">
    <property type="component" value="Unassembled WGS sequence"/>
</dbReference>
<keyword evidence="3" id="KW-1185">Reference proteome</keyword>
<evidence type="ECO:0000313" key="2">
    <source>
        <dbReference type="EMBL" id="GGM51722.1"/>
    </source>
</evidence>
<gene>
    <name evidence="2" type="ORF">GCM10008956_29720</name>
</gene>
<evidence type="ECO:0000256" key="1">
    <source>
        <dbReference type="SAM" id="Phobius"/>
    </source>
</evidence>
<dbReference type="EMBL" id="BMQG01000011">
    <property type="protein sequence ID" value="GGM51722.1"/>
    <property type="molecule type" value="Genomic_DNA"/>
</dbReference>
<feature type="transmembrane region" description="Helical" evidence="1">
    <location>
        <begin position="6"/>
        <end position="27"/>
    </location>
</feature>
<feature type="transmembrane region" description="Helical" evidence="1">
    <location>
        <begin position="47"/>
        <end position="66"/>
    </location>
</feature>
<keyword evidence="1" id="KW-0812">Transmembrane</keyword>
<comment type="caution">
    <text evidence="2">The sequence shown here is derived from an EMBL/GenBank/DDBJ whole genome shotgun (WGS) entry which is preliminary data.</text>
</comment>
<sequence>MTVMPEAVLSALLGLFGLYVAGVTFSLQQLSDRYSPRLLPRLRRRHVSPHLGVLAALVAVAGGLVAGKNHDWATPVALLLLLGSVVYALKLLPQGWGLASLDLQQGWLNQDDLTPDIVQDMLSRLTLRRDGVALVTVLSGVSGRDELEAALTTWFEDRPDLLTERWCGPVVVQAWTHGLAEHNAQRRRGALIETVSRRLQLPGAPGVGDLVLQIMSAVKQSDTWGEDLKQVVVDLGLILTYEPGEPATRTLRALTGEVQLAQEWFEIKVEHIRHTAVDVSTEQAAWFADLLGTLLRKLPEEWLIVETRKFAERPEMNGKWTDVMGLELLNGLDWASRSIRRHPERYPTEGLPDSESLLAEPTLAILRAMRYVPMDDNYRRYLAQKVQLGPEFQRRKEEAIGVTAAVPDEQLQELLPEPTVTRGGDWFQAVCRGLKRRGNR</sequence>
<feature type="transmembrane region" description="Helical" evidence="1">
    <location>
        <begin position="72"/>
        <end position="92"/>
    </location>
</feature>
<accession>A0A8H9GU80</accession>